<feature type="transmembrane region" description="Helical" evidence="1">
    <location>
        <begin position="52"/>
        <end position="72"/>
    </location>
</feature>
<organism evidence="2 3">
    <name type="scientific">Basidiobolus ranarum</name>
    <dbReference type="NCBI Taxonomy" id="34480"/>
    <lineage>
        <taxon>Eukaryota</taxon>
        <taxon>Fungi</taxon>
        <taxon>Fungi incertae sedis</taxon>
        <taxon>Zoopagomycota</taxon>
        <taxon>Entomophthoromycotina</taxon>
        <taxon>Basidiobolomycetes</taxon>
        <taxon>Basidiobolales</taxon>
        <taxon>Basidiobolaceae</taxon>
        <taxon>Basidiobolus</taxon>
    </lineage>
</organism>
<evidence type="ECO:0000313" key="2">
    <source>
        <dbReference type="EMBL" id="KAK9761965.1"/>
    </source>
</evidence>
<evidence type="ECO:0000313" key="3">
    <source>
        <dbReference type="Proteomes" id="UP001479436"/>
    </source>
</evidence>
<feature type="transmembrane region" description="Helical" evidence="1">
    <location>
        <begin position="218"/>
        <end position="240"/>
    </location>
</feature>
<protein>
    <submittedName>
        <fullName evidence="2">Uncharacterized protein</fullName>
    </submittedName>
</protein>
<gene>
    <name evidence="2" type="ORF">K7432_012722</name>
</gene>
<dbReference type="PANTHER" id="PTHR38421">
    <property type="entry name" value="TRANSMEMBRANE PROTEIN USGS"/>
    <property type="match status" value="1"/>
</dbReference>
<feature type="transmembrane region" description="Helical" evidence="1">
    <location>
        <begin position="108"/>
        <end position="131"/>
    </location>
</feature>
<dbReference type="Proteomes" id="UP001479436">
    <property type="component" value="Unassembled WGS sequence"/>
</dbReference>
<keyword evidence="1" id="KW-1133">Transmembrane helix</keyword>
<dbReference type="EMBL" id="JASJQH010001144">
    <property type="protein sequence ID" value="KAK9761965.1"/>
    <property type="molecule type" value="Genomic_DNA"/>
</dbReference>
<reference evidence="2 3" key="1">
    <citation type="submission" date="2023-04" db="EMBL/GenBank/DDBJ databases">
        <title>Genome of Basidiobolus ranarum AG-B5.</title>
        <authorList>
            <person name="Stajich J.E."/>
            <person name="Carter-House D."/>
            <person name="Gryganskyi A."/>
        </authorList>
    </citation>
    <scope>NUCLEOTIDE SEQUENCE [LARGE SCALE GENOMIC DNA]</scope>
    <source>
        <strain evidence="2 3">AG-B5</strain>
    </source>
</reference>
<evidence type="ECO:0000256" key="1">
    <source>
        <dbReference type="SAM" id="Phobius"/>
    </source>
</evidence>
<sequence length="333" mass="38420">MGVASPNVSPPRSSILYSQTLANTKTLYEISKGFELACEGAISSFRNPQLRIWLLWSFLILSTFLIVVYFLTHNLILFPLKLIKWGNILLSYVLHHDYSNVDLVLDTLIVNITNAIATTPFIGLLFARYLYPQPFDRVFMTSLRASSSTYFTRLSEVPYRFTYWKEMKRYFARTIRRLRMLLTVYILSLIPVVGVWATPLASAWLTSRALGKPTAYTLALASFLFPVLKPYSVYVLSYFYGCRALAWELLEPYFCRVVVTNSERYLWFSPRQTITLSFVVTFYSLMYIPYIGPCFFVLGQASVPTLLTYLSNPPDISCINQKSMKLRSKHKPF</sequence>
<keyword evidence="1" id="KW-0472">Membrane</keyword>
<feature type="transmembrane region" description="Helical" evidence="1">
    <location>
        <begin position="274"/>
        <end position="298"/>
    </location>
</feature>
<comment type="caution">
    <text evidence="2">The sequence shown here is derived from an EMBL/GenBank/DDBJ whole genome shotgun (WGS) entry which is preliminary data.</text>
</comment>
<keyword evidence="1" id="KW-0812">Transmembrane</keyword>
<feature type="transmembrane region" description="Helical" evidence="1">
    <location>
        <begin position="178"/>
        <end position="198"/>
    </location>
</feature>
<dbReference type="PANTHER" id="PTHR38421:SF1">
    <property type="entry name" value="TRANSMEMBRANE PROTEIN"/>
    <property type="match status" value="1"/>
</dbReference>
<proteinExistence type="predicted"/>
<accession>A0ABR2WKE0</accession>
<keyword evidence="3" id="KW-1185">Reference proteome</keyword>
<name>A0ABR2WKE0_9FUNG</name>